<dbReference type="UniPathway" id="UPA00379">
    <property type="reaction ID" value="UER00552"/>
</dbReference>
<organism evidence="9 10">
    <name type="scientific">Aeromonas veronii</name>
    <dbReference type="NCBI Taxonomy" id="654"/>
    <lineage>
        <taxon>Bacteria</taxon>
        <taxon>Pseudomonadati</taxon>
        <taxon>Pseudomonadota</taxon>
        <taxon>Gammaproteobacteria</taxon>
        <taxon>Aeromonadales</taxon>
        <taxon>Aeromonadaceae</taxon>
        <taxon>Aeromonas</taxon>
    </lineage>
</organism>
<proteinExistence type="inferred from homology"/>
<evidence type="ECO:0000256" key="3">
    <source>
        <dbReference type="ARBA" id="ARBA00022808"/>
    </source>
</evidence>
<reference evidence="9 10" key="1">
    <citation type="submission" date="2018-09" db="EMBL/GenBank/DDBJ databases">
        <title>Genome sequencing of Aeromonas veronii MS-17-88.</title>
        <authorList>
            <person name="Tekedar H.C."/>
            <person name="Arick M.A."/>
            <person name="Hsu C.-Y."/>
            <person name="Thrash A."/>
            <person name="Karsi A."/>
            <person name="Lawrence M.L."/>
            <person name="Abdelhamed H."/>
        </authorList>
    </citation>
    <scope>NUCLEOTIDE SEQUENCE [LARGE SCALE GENOMIC DNA]</scope>
    <source>
        <strain evidence="9 10">MS 17-88</strain>
    </source>
</reference>
<feature type="binding site" evidence="5 7">
    <location>
        <position position="125"/>
    </location>
    <ligand>
        <name>Mn(2+)</name>
        <dbReference type="ChEBI" id="CHEBI:29035"/>
        <label>1</label>
    </ligand>
</feature>
<dbReference type="GO" id="GO:0030145">
    <property type="term" value="F:manganese ion binding"/>
    <property type="evidence" value="ECO:0007669"/>
    <property type="project" value="UniProtKB-UniRule"/>
</dbReference>
<evidence type="ECO:0000256" key="6">
    <source>
        <dbReference type="NCBIfam" id="TIGR01227"/>
    </source>
</evidence>
<keyword evidence="4 5" id="KW-0464">Manganese</keyword>
<dbReference type="InterPro" id="IPR006035">
    <property type="entry name" value="Ureohydrolase"/>
</dbReference>
<dbReference type="SUPFAM" id="SSF52768">
    <property type="entry name" value="Arginase/deacetylase"/>
    <property type="match status" value="1"/>
</dbReference>
<comment type="similarity">
    <text evidence="5 8">Belongs to the arginase family.</text>
</comment>
<comment type="caution">
    <text evidence="9">The sequence shown here is derived from an EMBL/GenBank/DDBJ whole genome shotgun (WGS) entry which is preliminary data.</text>
</comment>
<dbReference type="GO" id="GO:0019556">
    <property type="term" value="P:L-histidine catabolic process to glutamate and formamide"/>
    <property type="evidence" value="ECO:0007669"/>
    <property type="project" value="UniProtKB-UniRule"/>
</dbReference>
<feature type="binding site" evidence="5 7">
    <location>
        <position position="155"/>
    </location>
    <ligand>
        <name>Mn(2+)</name>
        <dbReference type="ChEBI" id="CHEBI:29035"/>
        <label>1</label>
    </ligand>
</feature>
<dbReference type="GO" id="GO:0050415">
    <property type="term" value="F:formimidoylglutamase activity"/>
    <property type="evidence" value="ECO:0007669"/>
    <property type="project" value="UniProtKB-UniRule"/>
</dbReference>
<feature type="binding site" evidence="5">
    <location>
        <position position="245"/>
    </location>
    <ligand>
        <name>Mn(2+)</name>
        <dbReference type="ChEBI" id="CHEBI:29035"/>
        <label>2</label>
    </ligand>
</feature>
<feature type="binding site" evidence="7">
    <location>
        <position position="153"/>
    </location>
    <ligand>
        <name>Mn(2+)</name>
        <dbReference type="ChEBI" id="CHEBI:29035"/>
        <label>1</label>
    </ligand>
</feature>
<evidence type="ECO:0000256" key="1">
    <source>
        <dbReference type="ARBA" id="ARBA00022723"/>
    </source>
</evidence>
<feature type="binding site" evidence="5">
    <location>
        <position position="243"/>
    </location>
    <ligand>
        <name>Mn(2+)</name>
        <dbReference type="ChEBI" id="CHEBI:29035"/>
        <label>2</label>
    </ligand>
</feature>
<feature type="binding site" evidence="7">
    <location>
        <position position="245"/>
    </location>
    <ligand>
        <name>Mn(2+)</name>
        <dbReference type="ChEBI" id="CHEBI:29035"/>
        <label>1</label>
    </ligand>
</feature>
<dbReference type="Gene3D" id="3.40.800.10">
    <property type="entry name" value="Ureohydrolase domain"/>
    <property type="match status" value="1"/>
</dbReference>
<keyword evidence="2 5" id="KW-0378">Hydrolase</keyword>
<dbReference type="InterPro" id="IPR005923">
    <property type="entry name" value="HutG"/>
</dbReference>
<evidence type="ECO:0000313" key="10">
    <source>
        <dbReference type="Proteomes" id="UP000281725"/>
    </source>
</evidence>
<dbReference type="CDD" id="cd09988">
    <property type="entry name" value="Formimidoylglutamase"/>
    <property type="match status" value="1"/>
</dbReference>
<dbReference type="InterPro" id="IPR023696">
    <property type="entry name" value="Ureohydrolase_dom_sf"/>
</dbReference>
<evidence type="ECO:0000313" key="9">
    <source>
        <dbReference type="EMBL" id="RKJ84482.1"/>
    </source>
</evidence>
<comment type="function">
    <text evidence="5">Catalyzes the conversion of N-formimidoyl-L-glutamate to L-glutamate and formamide.</text>
</comment>
<feature type="binding site" evidence="5 7">
    <location>
        <position position="151"/>
    </location>
    <ligand>
        <name>Mn(2+)</name>
        <dbReference type="ChEBI" id="CHEBI:29035"/>
        <label>1</label>
    </ligand>
</feature>
<comment type="cofactor">
    <cofactor evidence="5 7">
        <name>Mn(2+)</name>
        <dbReference type="ChEBI" id="CHEBI:29035"/>
    </cofactor>
    <text evidence="5 7">Binds 2 manganese ions per subunit.</text>
</comment>
<dbReference type="GO" id="GO:0008783">
    <property type="term" value="F:agmatinase activity"/>
    <property type="evidence" value="ECO:0007669"/>
    <property type="project" value="TreeGrafter"/>
</dbReference>
<keyword evidence="3 5" id="KW-0369">Histidine metabolism</keyword>
<dbReference type="GO" id="GO:0019557">
    <property type="term" value="P:L-histidine catabolic process to glutamate and formate"/>
    <property type="evidence" value="ECO:0007669"/>
    <property type="project" value="UniProtKB-UniPathway"/>
</dbReference>
<comment type="catalytic activity">
    <reaction evidence="5">
        <text>N-formimidoyl-L-glutamate + H2O = formamide + L-glutamate</text>
        <dbReference type="Rhea" id="RHEA:22492"/>
        <dbReference type="ChEBI" id="CHEBI:15377"/>
        <dbReference type="ChEBI" id="CHEBI:16397"/>
        <dbReference type="ChEBI" id="CHEBI:29985"/>
        <dbReference type="ChEBI" id="CHEBI:58928"/>
        <dbReference type="EC" id="3.5.3.8"/>
    </reaction>
</comment>
<evidence type="ECO:0000256" key="4">
    <source>
        <dbReference type="ARBA" id="ARBA00023211"/>
    </source>
</evidence>
<dbReference type="EC" id="3.5.3.8" evidence="5 6"/>
<evidence type="ECO:0000256" key="7">
    <source>
        <dbReference type="PIRSR" id="PIRSR036979-1"/>
    </source>
</evidence>
<dbReference type="PANTHER" id="PTHR11358">
    <property type="entry name" value="ARGINASE/AGMATINASE"/>
    <property type="match status" value="1"/>
</dbReference>
<dbReference type="PANTHER" id="PTHR11358:SF35">
    <property type="entry name" value="FORMIMIDOYLGLUTAMASE"/>
    <property type="match status" value="1"/>
</dbReference>
<accession>A0A3A9IDZ9</accession>
<dbReference type="GO" id="GO:0033389">
    <property type="term" value="P:putrescine biosynthetic process from arginine, via agmatine"/>
    <property type="evidence" value="ECO:0007669"/>
    <property type="project" value="TreeGrafter"/>
</dbReference>
<dbReference type="PRINTS" id="PR00116">
    <property type="entry name" value="ARGINASE"/>
</dbReference>
<dbReference type="AlphaFoldDB" id="A0A3A9IDZ9"/>
<name>A0A3A9IDZ9_AERVE</name>
<comment type="pathway">
    <text evidence="5">Amino-acid degradation; L-histidine degradation into L-glutamate; L-glutamate from N-formimidoyl-L-glutamate (hydrolase route): step 1/1.</text>
</comment>
<evidence type="ECO:0000256" key="8">
    <source>
        <dbReference type="PROSITE-ProRule" id="PRU00742"/>
    </source>
</evidence>
<evidence type="ECO:0000256" key="2">
    <source>
        <dbReference type="ARBA" id="ARBA00022801"/>
    </source>
</evidence>
<feature type="binding site" evidence="5">
    <location>
        <position position="151"/>
    </location>
    <ligand>
        <name>Mn(2+)</name>
        <dbReference type="ChEBI" id="CHEBI:29035"/>
        <label>2</label>
    </ligand>
</feature>
<dbReference type="RefSeq" id="WP_120416294.1">
    <property type="nucleotide sequence ID" value="NZ_RAWX01000007.1"/>
</dbReference>
<keyword evidence="1 5" id="KW-0479">Metal-binding</keyword>
<evidence type="ECO:0000256" key="5">
    <source>
        <dbReference type="HAMAP-Rule" id="MF_00737"/>
    </source>
</evidence>
<protein>
    <recommendedName>
        <fullName evidence="5 6">Formimidoylglutamase</fullName>
        <ecNumber evidence="5 6">3.5.3.8</ecNumber>
    </recommendedName>
    <alternativeName>
        <fullName evidence="5">Formiminoglutamase</fullName>
    </alternativeName>
    <alternativeName>
        <fullName evidence="5">Formiminoglutamate hydrolase</fullName>
    </alternativeName>
</protein>
<dbReference type="PIRSF" id="PIRSF036979">
    <property type="entry name" value="Arginase"/>
    <property type="match status" value="1"/>
</dbReference>
<dbReference type="PROSITE" id="PS51409">
    <property type="entry name" value="ARGINASE_2"/>
    <property type="match status" value="1"/>
</dbReference>
<dbReference type="Proteomes" id="UP000281725">
    <property type="component" value="Unassembled WGS sequence"/>
</dbReference>
<dbReference type="Pfam" id="PF00491">
    <property type="entry name" value="Arginase"/>
    <property type="match status" value="1"/>
</dbReference>
<gene>
    <name evidence="5" type="primary">hutG</name>
    <name evidence="9" type="ORF">D6R50_22815</name>
</gene>
<dbReference type="HAMAP" id="MF_00737">
    <property type="entry name" value="Formimidoylglutam"/>
    <property type="match status" value="1"/>
</dbReference>
<feature type="binding site" evidence="5 7">
    <location>
        <position position="243"/>
    </location>
    <ligand>
        <name>Mn(2+)</name>
        <dbReference type="ChEBI" id="CHEBI:29035"/>
        <label>1</label>
    </ligand>
</feature>
<feature type="binding site" evidence="5">
    <location>
        <position position="153"/>
    </location>
    <ligand>
        <name>Mn(2+)</name>
        <dbReference type="ChEBI" id="CHEBI:29035"/>
        <label>2</label>
    </ligand>
</feature>
<dbReference type="EMBL" id="RAWX01000007">
    <property type="protein sequence ID" value="RKJ84482.1"/>
    <property type="molecule type" value="Genomic_DNA"/>
</dbReference>
<sequence length="312" mass="33611">MDKFNPVDMSLWQGRQDPEDGELALRWHNKVQPWQADSEHGVVLLGFACDEGVRRNKGRVGAAGAPLAVRKLLANTAWHLNRPVYDGGDVSCTDGDLDAAHGRLAERVAAALDLGHFPLVLGGGHEVAFGSWSGLNRHLGGEGRVGIINFDAHFDLRMKLEQASSGTPFFQIAEQCAAQGTPFHYACLGVAETANTQALFARAKALGVWHVLDEAMTQTELPALLSGLDAFIADCDHLYLTIDLDVLPGNLMPGVSAPAARGVELAVIEPLIAHIRASGKLRLADLAEYNPTLDQDNRSARVAARLVHLLTR</sequence>
<dbReference type="NCBIfam" id="TIGR01227">
    <property type="entry name" value="hutG"/>
    <property type="match status" value="1"/>
</dbReference>